<name>A0A397Z8J1_BRACM</name>
<dbReference type="EMBL" id="LS974622">
    <property type="protein sequence ID" value="CAG7872116.1"/>
    <property type="molecule type" value="Genomic_DNA"/>
</dbReference>
<gene>
    <name evidence="1" type="ORF">BRAPAZ1V2_A06P43560.2</name>
    <name evidence="2" type="ORF">BRARA_F02731</name>
</gene>
<organism evidence="2 3">
    <name type="scientific">Brassica campestris</name>
    <name type="common">Field mustard</name>
    <dbReference type="NCBI Taxonomy" id="3711"/>
    <lineage>
        <taxon>Eukaryota</taxon>
        <taxon>Viridiplantae</taxon>
        <taxon>Streptophyta</taxon>
        <taxon>Embryophyta</taxon>
        <taxon>Tracheophyta</taxon>
        <taxon>Spermatophyta</taxon>
        <taxon>Magnoliopsida</taxon>
        <taxon>eudicotyledons</taxon>
        <taxon>Gunneridae</taxon>
        <taxon>Pentapetalae</taxon>
        <taxon>rosids</taxon>
        <taxon>malvids</taxon>
        <taxon>Brassicales</taxon>
        <taxon>Brassicaceae</taxon>
        <taxon>Brassiceae</taxon>
        <taxon>Brassica</taxon>
    </lineage>
</organism>
<evidence type="ECO:0000313" key="3">
    <source>
        <dbReference type="Proteomes" id="UP000264353"/>
    </source>
</evidence>
<dbReference type="Proteomes" id="UP000264353">
    <property type="component" value="Chromosome A6"/>
</dbReference>
<sequence length="53" mass="6228">MPFTCFTPTLPLCFKNLGKHVAVDKLEERRRSKKTWNTLFFFFSLKSLTVSCI</sequence>
<accession>A0A397Z8J1</accession>
<dbReference type="AlphaFoldDB" id="A0A397Z8J1"/>
<dbReference type="Proteomes" id="UP000694005">
    <property type="component" value="Chromosome A06"/>
</dbReference>
<reference evidence="1 4" key="2">
    <citation type="submission" date="2021-07" db="EMBL/GenBank/DDBJ databases">
        <authorList>
            <consortium name="Genoscope - CEA"/>
            <person name="William W."/>
        </authorList>
    </citation>
    <scope>NUCLEOTIDE SEQUENCE [LARGE SCALE GENOMIC DNA]</scope>
</reference>
<reference evidence="2 3" key="1">
    <citation type="submission" date="2018-06" db="EMBL/GenBank/DDBJ databases">
        <title>WGS assembly of Brassica rapa FPsc.</title>
        <authorList>
            <person name="Bowman J."/>
            <person name="Kohchi T."/>
            <person name="Yamato K."/>
            <person name="Jenkins J."/>
            <person name="Shu S."/>
            <person name="Ishizaki K."/>
            <person name="Yamaoka S."/>
            <person name="Nishihama R."/>
            <person name="Nakamura Y."/>
            <person name="Berger F."/>
            <person name="Adam C."/>
            <person name="Aki S."/>
            <person name="Althoff F."/>
            <person name="Araki T."/>
            <person name="Arteaga-Vazquez M."/>
            <person name="Balasubrmanian S."/>
            <person name="Bauer D."/>
            <person name="Boehm C."/>
            <person name="Briginshaw L."/>
            <person name="Caballero-Perez J."/>
            <person name="Catarino B."/>
            <person name="Chen F."/>
            <person name="Chiyoda S."/>
            <person name="Chovatia M."/>
            <person name="Davies K."/>
            <person name="Delmans M."/>
            <person name="Demura T."/>
            <person name="Dierschke T."/>
            <person name="Dolan L."/>
            <person name="Dorantes-Acosta A."/>
            <person name="Eklund D."/>
            <person name="Florent S."/>
            <person name="Flores-Sandoval E."/>
            <person name="Fujiyama A."/>
            <person name="Fukuzawa H."/>
            <person name="Galik B."/>
            <person name="Grimanelli D."/>
            <person name="Grimwood J."/>
            <person name="Grossniklaus U."/>
            <person name="Hamada T."/>
            <person name="Haseloff J."/>
            <person name="Hetherington A."/>
            <person name="Higo A."/>
            <person name="Hirakawa Y."/>
            <person name="Hundley H."/>
            <person name="Ikeda Y."/>
            <person name="Inoue K."/>
            <person name="Inoue S."/>
            <person name="Ishida S."/>
            <person name="Jia Q."/>
            <person name="Kakita M."/>
            <person name="Kanazawa T."/>
            <person name="Kawai Y."/>
            <person name="Kawashima T."/>
            <person name="Kennedy M."/>
            <person name="Kinose K."/>
            <person name="Kinoshita T."/>
            <person name="Kohara Y."/>
            <person name="Koide E."/>
            <person name="Komatsu K."/>
            <person name="Kopischke S."/>
            <person name="Kubo M."/>
            <person name="Kyozuka J."/>
            <person name="Lagercrantz U."/>
            <person name="Lin S."/>
            <person name="Lindquist E."/>
            <person name="Lipzen A."/>
            <person name="Lu C."/>
            <person name="Luna E."/>
            <person name="Martienssen R."/>
            <person name="Minamino N."/>
            <person name="Mizutani M."/>
            <person name="Mizutani M."/>
            <person name="Mochizuki N."/>
            <person name="Monte I."/>
            <person name="Mosher R."/>
            <person name="Nagasaki H."/>
            <person name="Nakagami H."/>
            <person name="Naramoto S."/>
            <person name="Nishitani K."/>
            <person name="Ohtani M."/>
            <person name="Okamoto T."/>
            <person name="Okumura M."/>
            <person name="Phillips J."/>
            <person name="Pollak B."/>
            <person name="Reinders A."/>
            <person name="Roevekamp M."/>
            <person name="Sano R."/>
            <person name="Sawa S."/>
            <person name="Schmid M."/>
            <person name="Shirakawa M."/>
            <person name="Solano R."/>
            <person name="Spunde A."/>
            <person name="Suetsugu N."/>
            <person name="Sugano S."/>
            <person name="Sugiyama A."/>
            <person name="Sun R."/>
            <person name="Suzuki Y."/>
            <person name="Takenaka M."/>
            <person name="Takezawa D."/>
            <person name="Tomogane H."/>
            <person name="Tsuzuki M."/>
            <person name="Ueda T."/>
            <person name="Umeda M."/>
            <person name="Ward J."/>
            <person name="Watanabe Y."/>
            <person name="Yazaki K."/>
            <person name="Yokoyama R."/>
            <person name="Yoshitake Y."/>
            <person name="Yotsui I."/>
            <person name="Zachgo S."/>
            <person name="Schmutz J."/>
        </authorList>
    </citation>
    <scope>NUCLEOTIDE SEQUENCE [LARGE SCALE GENOMIC DNA]</scope>
    <source>
        <strain evidence="3">cv. B-3</strain>
    </source>
</reference>
<evidence type="ECO:0000313" key="2">
    <source>
        <dbReference type="EMBL" id="RID59506.1"/>
    </source>
</evidence>
<dbReference type="Gramene" id="A06p43560.2_BraZ1">
    <property type="protein sequence ID" value="A06p43560.2_BraZ1.CDS"/>
    <property type="gene ID" value="A06g43560.2_BraZ1"/>
</dbReference>
<evidence type="ECO:0000313" key="4">
    <source>
        <dbReference type="Proteomes" id="UP000694005"/>
    </source>
</evidence>
<evidence type="ECO:0000313" key="1">
    <source>
        <dbReference type="EMBL" id="CAG7872116.1"/>
    </source>
</evidence>
<protein>
    <submittedName>
        <fullName evidence="1">Uncharacterized protein</fullName>
    </submittedName>
</protein>
<dbReference type="EMBL" id="CM010633">
    <property type="protein sequence ID" value="RID59506.1"/>
    <property type="molecule type" value="Genomic_DNA"/>
</dbReference>
<proteinExistence type="predicted"/>